<evidence type="ECO:0000256" key="2">
    <source>
        <dbReference type="ARBA" id="ARBA00022642"/>
    </source>
</evidence>
<dbReference type="EMBL" id="NAJP01000021">
    <property type="protein sequence ID" value="TKA42918.1"/>
    <property type="molecule type" value="Genomic_DNA"/>
</dbReference>
<evidence type="ECO:0000313" key="11">
    <source>
        <dbReference type="Proteomes" id="UP000310066"/>
    </source>
</evidence>
<dbReference type="Gene3D" id="3.40.50.850">
    <property type="entry name" value="Isochorismatase-like"/>
    <property type="match status" value="1"/>
</dbReference>
<dbReference type="GO" id="GO:0008936">
    <property type="term" value="F:nicotinamidase activity"/>
    <property type="evidence" value="ECO:0007669"/>
    <property type="project" value="UniProtKB-EC"/>
</dbReference>
<evidence type="ECO:0000313" key="10">
    <source>
        <dbReference type="EMBL" id="TKA42918.1"/>
    </source>
</evidence>
<dbReference type="InterPro" id="IPR036380">
    <property type="entry name" value="Isochorismatase-like_sf"/>
</dbReference>
<evidence type="ECO:0000256" key="4">
    <source>
        <dbReference type="ARBA" id="ARBA00022801"/>
    </source>
</evidence>
<dbReference type="SUPFAM" id="SSF52499">
    <property type="entry name" value="Isochorismatase-like hydrolases"/>
    <property type="match status" value="1"/>
</dbReference>
<name>A0A4U0V2P8_9PEZI</name>
<dbReference type="Pfam" id="PF00857">
    <property type="entry name" value="Isochorismatase"/>
    <property type="match status" value="1"/>
</dbReference>
<dbReference type="CDD" id="cd01011">
    <property type="entry name" value="nicotinamidase"/>
    <property type="match status" value="1"/>
</dbReference>
<comment type="similarity">
    <text evidence="1">Belongs to the isochorismatase family.</text>
</comment>
<dbReference type="GO" id="GO:0046872">
    <property type="term" value="F:metal ion binding"/>
    <property type="evidence" value="ECO:0007669"/>
    <property type="project" value="UniProtKB-KW"/>
</dbReference>
<proteinExistence type="inferred from homology"/>
<dbReference type="InterPro" id="IPR052347">
    <property type="entry name" value="Isochorismatase_Nicotinamidase"/>
</dbReference>
<dbReference type="Proteomes" id="UP000310066">
    <property type="component" value="Unassembled WGS sequence"/>
</dbReference>
<reference evidence="10 11" key="1">
    <citation type="submission" date="2017-03" db="EMBL/GenBank/DDBJ databases">
        <title>Genomes of endolithic fungi from Antarctica.</title>
        <authorList>
            <person name="Coleine C."/>
            <person name="Masonjones S."/>
            <person name="Stajich J.E."/>
        </authorList>
    </citation>
    <scope>NUCLEOTIDE SEQUENCE [LARGE SCALE GENOMIC DNA]</scope>
    <source>
        <strain evidence="10 11">CCFEE 5311</strain>
    </source>
</reference>
<dbReference type="GO" id="GO:0019363">
    <property type="term" value="P:pyridine nucleotide biosynthetic process"/>
    <property type="evidence" value="ECO:0007669"/>
    <property type="project" value="UniProtKB-KW"/>
</dbReference>
<evidence type="ECO:0000256" key="5">
    <source>
        <dbReference type="ARBA" id="ARBA00037900"/>
    </source>
</evidence>
<dbReference type="EC" id="3.5.1.19" evidence="6"/>
<keyword evidence="3" id="KW-0479">Metal-binding</keyword>
<feature type="region of interest" description="Disordered" evidence="8">
    <location>
        <begin position="61"/>
        <end position="88"/>
    </location>
</feature>
<evidence type="ECO:0000256" key="1">
    <source>
        <dbReference type="ARBA" id="ARBA00006336"/>
    </source>
</evidence>
<gene>
    <name evidence="10" type="ORF">B0A54_07134</name>
</gene>
<feature type="domain" description="Isochorismatase-like" evidence="9">
    <location>
        <begin position="7"/>
        <end position="217"/>
    </location>
</feature>
<accession>A0A4U0V2P8</accession>
<comment type="caution">
    <text evidence="10">The sequence shown here is derived from an EMBL/GenBank/DDBJ whole genome shotgun (WGS) entry which is preliminary data.</text>
</comment>
<evidence type="ECO:0000256" key="6">
    <source>
        <dbReference type="ARBA" id="ARBA00039017"/>
    </source>
</evidence>
<dbReference type="PANTHER" id="PTHR11080">
    <property type="entry name" value="PYRAZINAMIDASE/NICOTINAMIDASE"/>
    <property type="match status" value="1"/>
</dbReference>
<dbReference type="STRING" id="329885.A0A4U0V2P8"/>
<evidence type="ECO:0000256" key="7">
    <source>
        <dbReference type="ARBA" id="ARBA00043224"/>
    </source>
</evidence>
<dbReference type="OrthoDB" id="3341310at2759"/>
<keyword evidence="4" id="KW-0378">Hydrolase</keyword>
<feature type="region of interest" description="Disordered" evidence="8">
    <location>
        <begin position="227"/>
        <end position="246"/>
    </location>
</feature>
<sequence>MTSQGKAALVIVDLQNDFCPPNGALAVPSGRDIAPAINKLLALPFALKIATRDFHPRDHVSFASQHAEKQPFTSNHTITNPENSQETQETVLWPDHCVQDTPGCELIPELETSKLHLIVDKGQDKRVESYSAFGPPFRSPRVSMTRLAATLREAGITHVFVCGLAWDFCVKATAIDAAKEGFTTYAIHDACRGIDRSAKGSVATREEMEKHGVRVIGLDSGELDMNSTNHQDSAAAASATSILTPE</sequence>
<dbReference type="AlphaFoldDB" id="A0A4U0V2P8"/>
<dbReference type="PANTHER" id="PTHR11080:SF2">
    <property type="entry name" value="LD05707P"/>
    <property type="match status" value="1"/>
</dbReference>
<evidence type="ECO:0000256" key="8">
    <source>
        <dbReference type="SAM" id="MobiDB-lite"/>
    </source>
</evidence>
<organism evidence="10 11">
    <name type="scientific">Friedmanniomyces endolithicus</name>
    <dbReference type="NCBI Taxonomy" id="329885"/>
    <lineage>
        <taxon>Eukaryota</taxon>
        <taxon>Fungi</taxon>
        <taxon>Dikarya</taxon>
        <taxon>Ascomycota</taxon>
        <taxon>Pezizomycotina</taxon>
        <taxon>Dothideomycetes</taxon>
        <taxon>Dothideomycetidae</taxon>
        <taxon>Mycosphaerellales</taxon>
        <taxon>Teratosphaeriaceae</taxon>
        <taxon>Friedmanniomyces</taxon>
    </lineage>
</organism>
<evidence type="ECO:0000259" key="9">
    <source>
        <dbReference type="Pfam" id="PF00857"/>
    </source>
</evidence>
<keyword evidence="2" id="KW-0662">Pyridine nucleotide biosynthesis</keyword>
<feature type="compositionally biased region" description="Polar residues" evidence="8">
    <location>
        <begin position="71"/>
        <end position="88"/>
    </location>
</feature>
<comment type="pathway">
    <text evidence="5">Cofactor biosynthesis; nicotinate biosynthesis; nicotinate from nicotinamide: step 1/1.</text>
</comment>
<dbReference type="InterPro" id="IPR000868">
    <property type="entry name" value="Isochorismatase-like_dom"/>
</dbReference>
<evidence type="ECO:0000256" key="3">
    <source>
        <dbReference type="ARBA" id="ARBA00022723"/>
    </source>
</evidence>
<protein>
    <recommendedName>
        <fullName evidence="6">nicotinamidase</fullName>
        <ecNumber evidence="6">3.5.1.19</ecNumber>
    </recommendedName>
    <alternativeName>
        <fullName evidence="7">Nicotinamide deamidase</fullName>
    </alternativeName>
</protein>